<comment type="caution">
    <text evidence="1">The sequence shown here is derived from an EMBL/GenBank/DDBJ whole genome shotgun (WGS) entry which is preliminary data.</text>
</comment>
<name>A0AAD9WS93_9ROSI</name>
<dbReference type="Proteomes" id="UP001280121">
    <property type="component" value="Unassembled WGS sequence"/>
</dbReference>
<protein>
    <submittedName>
        <fullName evidence="1">Uncharacterized protein</fullName>
    </submittedName>
</protein>
<evidence type="ECO:0000313" key="2">
    <source>
        <dbReference type="Proteomes" id="UP001280121"/>
    </source>
</evidence>
<organism evidence="1 2">
    <name type="scientific">Dipteronia dyeriana</name>
    <dbReference type="NCBI Taxonomy" id="168575"/>
    <lineage>
        <taxon>Eukaryota</taxon>
        <taxon>Viridiplantae</taxon>
        <taxon>Streptophyta</taxon>
        <taxon>Embryophyta</taxon>
        <taxon>Tracheophyta</taxon>
        <taxon>Spermatophyta</taxon>
        <taxon>Magnoliopsida</taxon>
        <taxon>eudicotyledons</taxon>
        <taxon>Gunneridae</taxon>
        <taxon>Pentapetalae</taxon>
        <taxon>rosids</taxon>
        <taxon>malvids</taxon>
        <taxon>Sapindales</taxon>
        <taxon>Sapindaceae</taxon>
        <taxon>Hippocastanoideae</taxon>
        <taxon>Acereae</taxon>
        <taxon>Dipteronia</taxon>
    </lineage>
</organism>
<accession>A0AAD9WS93</accession>
<keyword evidence="2" id="KW-1185">Reference proteome</keyword>
<proteinExistence type="predicted"/>
<dbReference type="PANTHER" id="PTHR33116">
    <property type="entry name" value="REVERSE TRANSCRIPTASE ZINC-BINDING DOMAIN-CONTAINING PROTEIN-RELATED-RELATED"/>
    <property type="match status" value="1"/>
</dbReference>
<dbReference type="PANTHER" id="PTHR33116:SF70">
    <property type="entry name" value="NON-LTR RETROELEMENT REVERSE TRANSCRIPTASE-LIKE PROTEIN"/>
    <property type="match status" value="1"/>
</dbReference>
<dbReference type="EMBL" id="JANJYI010000007">
    <property type="protein sequence ID" value="KAK2641326.1"/>
    <property type="molecule type" value="Genomic_DNA"/>
</dbReference>
<evidence type="ECO:0000313" key="1">
    <source>
        <dbReference type="EMBL" id="KAK2641326.1"/>
    </source>
</evidence>
<gene>
    <name evidence="1" type="ORF">Ddye_023089</name>
</gene>
<reference evidence="1" key="1">
    <citation type="journal article" date="2023" name="Plant J.">
        <title>Genome sequences and population genomics provide insights into the demographic history, inbreeding, and mutation load of two 'living fossil' tree species of Dipteronia.</title>
        <authorList>
            <person name="Feng Y."/>
            <person name="Comes H.P."/>
            <person name="Chen J."/>
            <person name="Zhu S."/>
            <person name="Lu R."/>
            <person name="Zhang X."/>
            <person name="Li P."/>
            <person name="Qiu J."/>
            <person name="Olsen K.M."/>
            <person name="Qiu Y."/>
        </authorList>
    </citation>
    <scope>NUCLEOTIDE SEQUENCE</scope>
    <source>
        <strain evidence="1">KIB01</strain>
    </source>
</reference>
<sequence length="154" mass="17238">MDTFCDFSGQKVRFSKSTVFCSSNICDNHAKDLANVCGSPITKNLGNYLGIPLIHGHAIKNTYNEIFEKSQKRLASWKSISLSLAKRCTLIKAVVSALLVYAMQSIKLSSEICSKLDKRNRDFLWVSSAEKKKIHLVKWETVCLPKRKGGLGIK</sequence>
<dbReference type="AlphaFoldDB" id="A0AAD9WS93"/>